<keyword evidence="1" id="KW-0732">Signal</keyword>
<reference evidence="2" key="1">
    <citation type="submission" date="2019-12" db="EMBL/GenBank/DDBJ databases">
        <title>An insight into the sialome of adult female Ixodes ricinus ticks feeding for 6 days.</title>
        <authorList>
            <person name="Perner J."/>
            <person name="Ribeiro J.M.C."/>
        </authorList>
    </citation>
    <scope>NUCLEOTIDE SEQUENCE</scope>
    <source>
        <strain evidence="2">Semi-engorged</strain>
        <tissue evidence="2">Salivary glands</tissue>
    </source>
</reference>
<sequence>MFGYFFILLVFSFCTCLVTLTLGAQICFSLVGGRARKTEHILHECTSYTLESHSIFHRVLLRNQNEPQCLRRSKTPCSLGTFYRWCTCSVRIHAETLGHAECLFLLHGASSNQV</sequence>
<proteinExistence type="predicted"/>
<dbReference type="AlphaFoldDB" id="A0A6B0UL19"/>
<feature type="signal peptide" evidence="1">
    <location>
        <begin position="1"/>
        <end position="23"/>
    </location>
</feature>
<protein>
    <submittedName>
        <fullName evidence="2">Putative secreted protein</fullName>
    </submittedName>
</protein>
<accession>A0A6B0UL19</accession>
<feature type="chain" id="PRO_5025464959" evidence="1">
    <location>
        <begin position="24"/>
        <end position="114"/>
    </location>
</feature>
<dbReference type="EMBL" id="GIFC01008260">
    <property type="protein sequence ID" value="MXU90343.1"/>
    <property type="molecule type" value="Transcribed_RNA"/>
</dbReference>
<evidence type="ECO:0000256" key="1">
    <source>
        <dbReference type="SAM" id="SignalP"/>
    </source>
</evidence>
<organism evidence="2">
    <name type="scientific">Ixodes ricinus</name>
    <name type="common">Common tick</name>
    <name type="synonym">Acarus ricinus</name>
    <dbReference type="NCBI Taxonomy" id="34613"/>
    <lineage>
        <taxon>Eukaryota</taxon>
        <taxon>Metazoa</taxon>
        <taxon>Ecdysozoa</taxon>
        <taxon>Arthropoda</taxon>
        <taxon>Chelicerata</taxon>
        <taxon>Arachnida</taxon>
        <taxon>Acari</taxon>
        <taxon>Parasitiformes</taxon>
        <taxon>Ixodida</taxon>
        <taxon>Ixodoidea</taxon>
        <taxon>Ixodidae</taxon>
        <taxon>Ixodinae</taxon>
        <taxon>Ixodes</taxon>
    </lineage>
</organism>
<evidence type="ECO:0000313" key="2">
    <source>
        <dbReference type="EMBL" id="MXU90343.1"/>
    </source>
</evidence>
<name>A0A6B0UL19_IXORI</name>